<evidence type="ECO:0000259" key="7">
    <source>
        <dbReference type="PROSITE" id="PS50240"/>
    </source>
</evidence>
<dbReference type="GeneTree" id="ENSGT01030000234551"/>
<sequence>MAALKIGGDLGCGGFLVAPDWVITAAHCMSDITVILGAHYPHKPEKSQQVLGVQKYYKHPEYNPMSMSNDILLLKLTGKATLNKYVQTVPLPETSNDLPADTPCSLAGWGLIDRYDVPDQLYETNVTIYSRKKCLRFYPQLDDGMICAGSHHQLRDTSQGDSGGPMVCNGAVHGVVSFGHHSPPGVYARVAHYLPWIKKTMG</sequence>
<dbReference type="PANTHER" id="PTHR24271">
    <property type="entry name" value="KALLIKREIN-RELATED"/>
    <property type="match status" value="1"/>
</dbReference>
<dbReference type="GO" id="GO:0004252">
    <property type="term" value="F:serine-type endopeptidase activity"/>
    <property type="evidence" value="ECO:0007669"/>
    <property type="project" value="InterPro"/>
</dbReference>
<dbReference type="InterPro" id="IPR043504">
    <property type="entry name" value="Peptidase_S1_PA_chymotrypsin"/>
</dbReference>
<evidence type="ECO:0000256" key="1">
    <source>
        <dbReference type="ARBA" id="ARBA00009228"/>
    </source>
</evidence>
<dbReference type="InterPro" id="IPR009003">
    <property type="entry name" value="Peptidase_S1_PA"/>
</dbReference>
<evidence type="ECO:0000256" key="3">
    <source>
        <dbReference type="ARBA" id="ARBA00022801"/>
    </source>
</evidence>
<name>A0A8D0GWP2_SPHPU</name>
<reference evidence="8" key="1">
    <citation type="submission" date="2025-08" db="UniProtKB">
        <authorList>
            <consortium name="Ensembl"/>
        </authorList>
    </citation>
    <scope>IDENTIFICATION</scope>
</reference>
<evidence type="ECO:0000313" key="9">
    <source>
        <dbReference type="Proteomes" id="UP000694392"/>
    </source>
</evidence>
<dbReference type="Ensembl" id="ENSSPUT00000013386.1">
    <property type="protein sequence ID" value="ENSSPUP00000012559.1"/>
    <property type="gene ID" value="ENSSPUG00000009643.1"/>
</dbReference>
<dbReference type="SMART" id="SM00020">
    <property type="entry name" value="Tryp_SPc"/>
    <property type="match status" value="1"/>
</dbReference>
<dbReference type="PROSITE" id="PS50240">
    <property type="entry name" value="TRYPSIN_DOM"/>
    <property type="match status" value="1"/>
</dbReference>
<keyword evidence="3 6" id="KW-0378">Hydrolase</keyword>
<dbReference type="InterPro" id="IPR001314">
    <property type="entry name" value="Peptidase_S1A"/>
</dbReference>
<dbReference type="GO" id="GO:0006508">
    <property type="term" value="P:proteolysis"/>
    <property type="evidence" value="ECO:0007669"/>
    <property type="project" value="UniProtKB-KW"/>
</dbReference>
<feature type="domain" description="Peptidase S1" evidence="7">
    <location>
        <begin position="1"/>
        <end position="202"/>
    </location>
</feature>
<organism evidence="8 9">
    <name type="scientific">Sphenodon punctatus</name>
    <name type="common">Tuatara</name>
    <name type="synonym">Hatteria punctata</name>
    <dbReference type="NCBI Taxonomy" id="8508"/>
    <lineage>
        <taxon>Eukaryota</taxon>
        <taxon>Metazoa</taxon>
        <taxon>Chordata</taxon>
        <taxon>Craniata</taxon>
        <taxon>Vertebrata</taxon>
        <taxon>Euteleostomi</taxon>
        <taxon>Lepidosauria</taxon>
        <taxon>Sphenodontia</taxon>
        <taxon>Sphenodontidae</taxon>
        <taxon>Sphenodon</taxon>
    </lineage>
</organism>
<dbReference type="FunFam" id="2.40.10.10:FF:000005">
    <property type="entry name" value="Serine protease 37"/>
    <property type="match status" value="1"/>
</dbReference>
<dbReference type="Proteomes" id="UP000694392">
    <property type="component" value="Unplaced"/>
</dbReference>
<protein>
    <recommendedName>
        <fullName evidence="7">Peptidase S1 domain-containing protein</fullName>
    </recommendedName>
</protein>
<dbReference type="PANTHER" id="PTHR24271:SF90">
    <property type="entry name" value="PEPTIDASE S1 DOMAIN-CONTAINING PROTEIN"/>
    <property type="match status" value="1"/>
</dbReference>
<comment type="similarity">
    <text evidence="1">Belongs to the peptidase S1 family. Snake venom subfamily.</text>
</comment>
<evidence type="ECO:0000256" key="5">
    <source>
        <dbReference type="ARBA" id="ARBA00023157"/>
    </source>
</evidence>
<accession>A0A8D0GWP2</accession>
<dbReference type="Gene3D" id="2.40.10.10">
    <property type="entry name" value="Trypsin-like serine proteases"/>
    <property type="match status" value="2"/>
</dbReference>
<evidence type="ECO:0000313" key="8">
    <source>
        <dbReference type="Ensembl" id="ENSSPUP00000012559.1"/>
    </source>
</evidence>
<keyword evidence="2 6" id="KW-0645">Protease</keyword>
<dbReference type="PROSITE" id="PS00135">
    <property type="entry name" value="TRYPSIN_SER"/>
    <property type="match status" value="1"/>
</dbReference>
<keyword evidence="9" id="KW-1185">Reference proteome</keyword>
<dbReference type="GO" id="GO:0005576">
    <property type="term" value="C:extracellular region"/>
    <property type="evidence" value="ECO:0007669"/>
    <property type="project" value="UniProtKB-ARBA"/>
</dbReference>
<dbReference type="PRINTS" id="PR00722">
    <property type="entry name" value="CHYMOTRYPSIN"/>
</dbReference>
<dbReference type="OMA" id="NIHKPER"/>
<keyword evidence="4 6" id="KW-0720">Serine protease</keyword>
<dbReference type="Pfam" id="PF00089">
    <property type="entry name" value="Trypsin"/>
    <property type="match status" value="1"/>
</dbReference>
<dbReference type="PROSITE" id="PS00134">
    <property type="entry name" value="TRYPSIN_HIS"/>
    <property type="match status" value="1"/>
</dbReference>
<dbReference type="AlphaFoldDB" id="A0A8D0GWP2"/>
<dbReference type="CDD" id="cd00190">
    <property type="entry name" value="Tryp_SPc"/>
    <property type="match status" value="1"/>
</dbReference>
<evidence type="ECO:0000256" key="4">
    <source>
        <dbReference type="ARBA" id="ARBA00022825"/>
    </source>
</evidence>
<evidence type="ECO:0000256" key="6">
    <source>
        <dbReference type="RuleBase" id="RU363034"/>
    </source>
</evidence>
<dbReference type="InterPro" id="IPR001254">
    <property type="entry name" value="Trypsin_dom"/>
</dbReference>
<dbReference type="SUPFAM" id="SSF50494">
    <property type="entry name" value="Trypsin-like serine proteases"/>
    <property type="match status" value="1"/>
</dbReference>
<keyword evidence="5" id="KW-1015">Disulfide bond</keyword>
<reference evidence="8" key="2">
    <citation type="submission" date="2025-09" db="UniProtKB">
        <authorList>
            <consortium name="Ensembl"/>
        </authorList>
    </citation>
    <scope>IDENTIFICATION</scope>
</reference>
<dbReference type="InterPro" id="IPR033116">
    <property type="entry name" value="TRYPSIN_SER"/>
</dbReference>
<dbReference type="GO" id="GO:0035821">
    <property type="term" value="P:modulation of process of another organism"/>
    <property type="evidence" value="ECO:0007669"/>
    <property type="project" value="UniProtKB-ARBA"/>
</dbReference>
<proteinExistence type="inferred from homology"/>
<dbReference type="InterPro" id="IPR018114">
    <property type="entry name" value="TRYPSIN_HIS"/>
</dbReference>
<evidence type="ECO:0000256" key="2">
    <source>
        <dbReference type="ARBA" id="ARBA00022670"/>
    </source>
</evidence>